<name>A0AAN4USK7_9RHOB</name>
<comment type="caution">
    <text evidence="2">The sequence shown here is derived from an EMBL/GenBank/DDBJ whole genome shotgun (WGS) entry which is preliminary data.</text>
</comment>
<reference evidence="3 4" key="2">
    <citation type="submission" date="2016-10" db="EMBL/GenBank/DDBJ databases">
        <authorList>
            <person name="Varghese N."/>
            <person name="Submissions S."/>
        </authorList>
    </citation>
    <scope>NUCLEOTIDE SEQUENCE [LARGE SCALE GENOMIC DNA]</scope>
    <source>
        <strain evidence="3 4">DSM 24802</strain>
    </source>
</reference>
<dbReference type="AlphaFoldDB" id="A0AAN4USK7"/>
<feature type="transmembrane region" description="Helical" evidence="1">
    <location>
        <begin position="38"/>
        <end position="57"/>
    </location>
</feature>
<dbReference type="Pfam" id="PF05437">
    <property type="entry name" value="AzlD"/>
    <property type="match status" value="1"/>
</dbReference>
<organism evidence="2 5">
    <name type="scientific">Allgaiera indica</name>
    <dbReference type="NCBI Taxonomy" id="765699"/>
    <lineage>
        <taxon>Bacteria</taxon>
        <taxon>Pseudomonadati</taxon>
        <taxon>Pseudomonadota</taxon>
        <taxon>Alphaproteobacteria</taxon>
        <taxon>Rhodobacterales</taxon>
        <taxon>Paracoccaceae</taxon>
        <taxon>Allgaiera</taxon>
    </lineage>
</organism>
<sequence>MTSAWITIAGLAAGTFTIRLSGYLLGARLPASGPWARALKALPGSLIVALLTVLLIQGGPAEWVASAIALAVALATRNLPLTMLAGLVAVAVVRNAL</sequence>
<keyword evidence="4" id="KW-1185">Reference proteome</keyword>
<reference evidence="2" key="1">
    <citation type="journal article" date="2014" name="Int. J. Syst. Evol. Microbiol.">
        <title>Complete genome sequence of Corynebacterium casei LMG S-19264T (=DSM 44701T), isolated from a smear-ripened cheese.</title>
        <authorList>
            <consortium name="US DOE Joint Genome Institute (JGI-PGF)"/>
            <person name="Walter F."/>
            <person name="Albersmeier A."/>
            <person name="Kalinowski J."/>
            <person name="Ruckert C."/>
        </authorList>
    </citation>
    <scope>NUCLEOTIDE SEQUENCE</scope>
    <source>
        <strain evidence="2">CGMCC 1.10859</strain>
    </source>
</reference>
<accession>A0AAN4USK7</accession>
<reference evidence="2" key="3">
    <citation type="submission" date="2023-06" db="EMBL/GenBank/DDBJ databases">
        <authorList>
            <person name="Sun Q."/>
            <person name="Zhou Y."/>
        </authorList>
    </citation>
    <scope>NUCLEOTIDE SEQUENCE</scope>
    <source>
        <strain evidence="2">CGMCC 1.10859</strain>
    </source>
</reference>
<gene>
    <name evidence="2" type="ORF">GCM10008024_24480</name>
    <name evidence="3" type="ORF">SAMN05444006_110116</name>
</gene>
<feature type="transmembrane region" description="Helical" evidence="1">
    <location>
        <begin position="6"/>
        <end position="26"/>
    </location>
</feature>
<evidence type="ECO:0000313" key="5">
    <source>
        <dbReference type="Proteomes" id="UP000634647"/>
    </source>
</evidence>
<dbReference type="EMBL" id="FNOB01000010">
    <property type="protein sequence ID" value="SDX13700.1"/>
    <property type="molecule type" value="Genomic_DNA"/>
</dbReference>
<feature type="transmembrane region" description="Helical" evidence="1">
    <location>
        <begin position="63"/>
        <end position="93"/>
    </location>
</feature>
<evidence type="ECO:0000313" key="2">
    <source>
        <dbReference type="EMBL" id="GHE02970.1"/>
    </source>
</evidence>
<keyword evidence="1" id="KW-1133">Transmembrane helix</keyword>
<keyword evidence="1" id="KW-0812">Transmembrane</keyword>
<keyword evidence="1" id="KW-0472">Membrane</keyword>
<dbReference type="EMBL" id="BNAB01000011">
    <property type="protein sequence ID" value="GHE02970.1"/>
    <property type="molecule type" value="Genomic_DNA"/>
</dbReference>
<evidence type="ECO:0000313" key="3">
    <source>
        <dbReference type="EMBL" id="SDX13700.1"/>
    </source>
</evidence>
<protein>
    <submittedName>
        <fullName evidence="3">Uncharacterized membrane protein</fullName>
    </submittedName>
</protein>
<proteinExistence type="predicted"/>
<evidence type="ECO:0000256" key="1">
    <source>
        <dbReference type="SAM" id="Phobius"/>
    </source>
</evidence>
<dbReference type="RefSeq" id="WP_035846026.1">
    <property type="nucleotide sequence ID" value="NZ_BNAB01000011.1"/>
</dbReference>
<dbReference type="Proteomes" id="UP000199541">
    <property type="component" value="Unassembled WGS sequence"/>
</dbReference>
<dbReference type="InterPro" id="IPR008407">
    <property type="entry name" value="Brnchd-chn_aa_trnsp_AzlD"/>
</dbReference>
<dbReference type="Proteomes" id="UP000634647">
    <property type="component" value="Unassembled WGS sequence"/>
</dbReference>
<evidence type="ECO:0000313" key="4">
    <source>
        <dbReference type="Proteomes" id="UP000199541"/>
    </source>
</evidence>